<dbReference type="SUPFAM" id="SSF54495">
    <property type="entry name" value="UBC-like"/>
    <property type="match status" value="1"/>
</dbReference>
<dbReference type="InterPro" id="IPR006575">
    <property type="entry name" value="RWD_dom"/>
</dbReference>
<dbReference type="PROSITE" id="PS50908">
    <property type="entry name" value="RWD"/>
    <property type="match status" value="1"/>
</dbReference>
<dbReference type="CDD" id="cd23816">
    <property type="entry name" value="RWD_RWDD1"/>
    <property type="match status" value="1"/>
</dbReference>
<dbReference type="InterPro" id="IPR040213">
    <property type="entry name" value="GIR2-like"/>
</dbReference>
<proteinExistence type="evidence at transcript level"/>
<dbReference type="InterPro" id="IPR016135">
    <property type="entry name" value="UBQ-conjugating_enzyme/RWD"/>
</dbReference>
<reference evidence="3" key="1">
    <citation type="submission" date="2018-03" db="EMBL/GenBank/DDBJ databases">
        <title>Study on the function of a SUMO-modified protein, RWDD1 in sulfide quinone oxidoreductase (sqr) transcriptional regulation in Urechis unicinctus.</title>
        <authorList>
            <person name="Li X."/>
        </authorList>
    </citation>
    <scope>NUCLEOTIDE SEQUENCE</scope>
</reference>
<dbReference type="EMBL" id="MH041877">
    <property type="protein sequence ID" value="AZL87403.1"/>
    <property type="molecule type" value="mRNA"/>
</dbReference>
<accession>A0A3Q8U6P6</accession>
<evidence type="ECO:0000259" key="2">
    <source>
        <dbReference type="PROSITE" id="PS50908"/>
    </source>
</evidence>
<evidence type="ECO:0000256" key="1">
    <source>
        <dbReference type="SAM" id="Coils"/>
    </source>
</evidence>
<dbReference type="Pfam" id="PF05773">
    <property type="entry name" value="RWD"/>
    <property type="match status" value="1"/>
</dbReference>
<sequence length="229" mass="25999">MTDYKEEQNGEIEALESIYSDELDVIETSPFHIFTVTVTSQSSDEAVPVGSCVIQFTYTPKYPEEAPAVEISEFEGIEQNHADDILDLIKEEAAENLGMVMVFTLVSAVQEKLSDLVEQIELEKKNEVERRLKEVEAAEQKKFEGVRVTVDSFLAWKAKFDAEMAEIKRRAGEKKVDCKKLTGKDLFMRDASLDNSDVKFLEEVGDTVQVDESLFQDMEDLDIDEDEFS</sequence>
<dbReference type="Gene3D" id="3.10.110.10">
    <property type="entry name" value="Ubiquitin Conjugating Enzyme"/>
    <property type="match status" value="1"/>
</dbReference>
<keyword evidence="1" id="KW-0175">Coiled coil</keyword>
<name>A0A3Q8U6P6_UREUN</name>
<feature type="coiled-coil region" evidence="1">
    <location>
        <begin position="106"/>
        <end position="138"/>
    </location>
</feature>
<feature type="domain" description="RWD" evidence="2">
    <location>
        <begin position="10"/>
        <end position="116"/>
    </location>
</feature>
<organism evidence="3">
    <name type="scientific">Urechis unicinctus</name>
    <name type="common">Fat innkeeper worm</name>
    <name type="synonym">Chinese penis fish</name>
    <dbReference type="NCBI Taxonomy" id="6432"/>
    <lineage>
        <taxon>Eukaryota</taxon>
        <taxon>Metazoa</taxon>
        <taxon>Spiralia</taxon>
        <taxon>Lophotrochozoa</taxon>
        <taxon>Annelida</taxon>
        <taxon>Polychaeta</taxon>
        <taxon>Echiura</taxon>
        <taxon>Xenopneusta</taxon>
        <taxon>Urechidae</taxon>
        <taxon>Urechis</taxon>
    </lineage>
</organism>
<protein>
    <submittedName>
        <fullName evidence="3">RWD domain-containing protein 1</fullName>
    </submittedName>
</protein>
<dbReference type="FunFam" id="3.10.110.10:FF:000075">
    <property type="entry name" value="RWD domain-containing protein (Gir2)"/>
    <property type="match status" value="1"/>
</dbReference>
<dbReference type="PANTHER" id="PTHR12292">
    <property type="entry name" value="RWD DOMAIN-CONTAINING PROTEIN"/>
    <property type="match status" value="1"/>
</dbReference>
<evidence type="ECO:0000313" key="3">
    <source>
        <dbReference type="EMBL" id="AZL87403.1"/>
    </source>
</evidence>
<dbReference type="SMART" id="SM00591">
    <property type="entry name" value="RWD"/>
    <property type="match status" value="1"/>
</dbReference>
<dbReference type="AlphaFoldDB" id="A0A3Q8U6P6"/>